<dbReference type="Proteomes" id="UP000199647">
    <property type="component" value="Unassembled WGS sequence"/>
</dbReference>
<evidence type="ECO:0000313" key="2">
    <source>
        <dbReference type="EMBL" id="SEQ39359.1"/>
    </source>
</evidence>
<sequence length="85" mass="8986">MVEPINLRLARKRKARDEAAGQAAANRVAFGRTKAEKQGTALEQEKAGRALEGHRRPRESSGPTGEVPGDSGAASGPDAPSRPKR</sequence>
<organism evidence="2 3">
    <name type="scientific">Faunimonas pinastri</name>
    <dbReference type="NCBI Taxonomy" id="1855383"/>
    <lineage>
        <taxon>Bacteria</taxon>
        <taxon>Pseudomonadati</taxon>
        <taxon>Pseudomonadota</taxon>
        <taxon>Alphaproteobacteria</taxon>
        <taxon>Hyphomicrobiales</taxon>
        <taxon>Afifellaceae</taxon>
        <taxon>Faunimonas</taxon>
    </lineage>
</organism>
<dbReference type="STRING" id="1855383.SAMN05216548_104165"/>
<feature type="region of interest" description="Disordered" evidence="1">
    <location>
        <begin position="1"/>
        <end position="85"/>
    </location>
</feature>
<evidence type="ECO:0000256" key="1">
    <source>
        <dbReference type="SAM" id="MobiDB-lite"/>
    </source>
</evidence>
<dbReference type="Pfam" id="PF13770">
    <property type="entry name" value="DUF4169"/>
    <property type="match status" value="1"/>
</dbReference>
<evidence type="ECO:0000313" key="3">
    <source>
        <dbReference type="Proteomes" id="UP000199647"/>
    </source>
</evidence>
<dbReference type="InterPro" id="IPR025227">
    <property type="entry name" value="DUF4169"/>
</dbReference>
<proteinExistence type="predicted"/>
<evidence type="ECO:0008006" key="4">
    <source>
        <dbReference type="Google" id="ProtNLM"/>
    </source>
</evidence>
<protein>
    <recommendedName>
        <fullName evidence="4">DUF4169 family protein</fullName>
    </recommendedName>
</protein>
<keyword evidence="3" id="KW-1185">Reference proteome</keyword>
<name>A0A1H9FNE7_9HYPH</name>
<reference evidence="2 3" key="1">
    <citation type="submission" date="2016-10" db="EMBL/GenBank/DDBJ databases">
        <authorList>
            <person name="de Groot N.N."/>
        </authorList>
    </citation>
    <scope>NUCLEOTIDE SEQUENCE [LARGE SCALE GENOMIC DNA]</scope>
    <source>
        <strain evidence="2 3">A52C2</strain>
    </source>
</reference>
<dbReference type="EMBL" id="FOFG01000004">
    <property type="protein sequence ID" value="SEQ39359.1"/>
    <property type="molecule type" value="Genomic_DNA"/>
</dbReference>
<feature type="compositionally biased region" description="Basic and acidic residues" evidence="1">
    <location>
        <begin position="33"/>
        <end position="54"/>
    </location>
</feature>
<gene>
    <name evidence="2" type="ORF">SAMN05216548_104165</name>
</gene>
<dbReference type="RefSeq" id="WP_092496034.1">
    <property type="nucleotide sequence ID" value="NZ_FOFG01000004.1"/>
</dbReference>
<dbReference type="OrthoDB" id="7173889at2"/>
<accession>A0A1H9FNE7</accession>
<dbReference type="AlphaFoldDB" id="A0A1H9FNE7"/>